<gene>
    <name evidence="2" type="ORF">THII_0231</name>
</gene>
<organism evidence="2 3">
    <name type="scientific">Thioploca ingrica</name>
    <dbReference type="NCBI Taxonomy" id="40754"/>
    <lineage>
        <taxon>Bacteria</taxon>
        <taxon>Pseudomonadati</taxon>
        <taxon>Pseudomonadota</taxon>
        <taxon>Gammaproteobacteria</taxon>
        <taxon>Thiotrichales</taxon>
        <taxon>Thiotrichaceae</taxon>
        <taxon>Thioploca</taxon>
    </lineage>
</organism>
<dbReference type="InterPro" id="IPR036390">
    <property type="entry name" value="WH_DNA-bd_sf"/>
</dbReference>
<reference evidence="2 3" key="1">
    <citation type="journal article" date="2014" name="ISME J.">
        <title>Ecophysiology of Thioploca ingrica as revealed by the complete genome sequence supplemented with proteomic evidence.</title>
        <authorList>
            <person name="Kojima H."/>
            <person name="Ogura Y."/>
            <person name="Yamamoto N."/>
            <person name="Togashi T."/>
            <person name="Mori H."/>
            <person name="Watanabe T."/>
            <person name="Nemoto F."/>
            <person name="Kurokawa K."/>
            <person name="Hayashi T."/>
            <person name="Fukui M."/>
        </authorList>
    </citation>
    <scope>NUCLEOTIDE SEQUENCE [LARGE SCALE GENOMIC DNA]</scope>
</reference>
<dbReference type="InterPro" id="IPR036388">
    <property type="entry name" value="WH-like_DNA-bd_sf"/>
</dbReference>
<name>A0A090AAK6_9GAMM</name>
<dbReference type="PANTHER" id="PTHR33164:SF43">
    <property type="entry name" value="HTH-TYPE TRANSCRIPTIONAL REPRESSOR YETL"/>
    <property type="match status" value="1"/>
</dbReference>
<dbReference type="AlphaFoldDB" id="A0A090AAK6"/>
<evidence type="ECO:0000313" key="3">
    <source>
        <dbReference type="Proteomes" id="UP000031623"/>
    </source>
</evidence>
<dbReference type="InterPro" id="IPR000835">
    <property type="entry name" value="HTH_MarR-typ"/>
</dbReference>
<evidence type="ECO:0000259" key="1">
    <source>
        <dbReference type="PROSITE" id="PS50995"/>
    </source>
</evidence>
<dbReference type="InterPro" id="IPR039422">
    <property type="entry name" value="MarR/SlyA-like"/>
</dbReference>
<sequence>MNEITKLAEKLQREIALNRDFVSQEETVLLSFMHTWQHLDRLGKLFFPRFGLSDAQFNVLMVLWDYRETGMRQHELASLLMVNRASVGGVIDRMERQVLVQRQRDPVDRRSNYVHITAAGIALLEKIKPVYYALFPPAFANLNSHQQQEFFKLLEQFRQGILQVNERLKEKNNEPSQ</sequence>
<dbReference type="KEGG" id="tig:THII_0231"/>
<dbReference type="STRING" id="40754.THII_0231"/>
<dbReference type="EMBL" id="AP014633">
    <property type="protein sequence ID" value="BAP54528.1"/>
    <property type="molecule type" value="Genomic_DNA"/>
</dbReference>
<dbReference type="SUPFAM" id="SSF46785">
    <property type="entry name" value="Winged helix' DNA-binding domain"/>
    <property type="match status" value="1"/>
</dbReference>
<proteinExistence type="predicted"/>
<dbReference type="SMART" id="SM00347">
    <property type="entry name" value="HTH_MARR"/>
    <property type="match status" value="1"/>
</dbReference>
<dbReference type="OrthoDB" id="32523at2"/>
<dbReference type="Pfam" id="PF01047">
    <property type="entry name" value="MarR"/>
    <property type="match status" value="1"/>
</dbReference>
<dbReference type="Gene3D" id="1.10.10.10">
    <property type="entry name" value="Winged helix-like DNA-binding domain superfamily/Winged helix DNA-binding domain"/>
    <property type="match status" value="1"/>
</dbReference>
<dbReference type="PRINTS" id="PR00598">
    <property type="entry name" value="HTHMARR"/>
</dbReference>
<protein>
    <submittedName>
        <fullName evidence="2">MarR family transcriptional regulator</fullName>
    </submittedName>
</protein>
<dbReference type="GO" id="GO:0006950">
    <property type="term" value="P:response to stress"/>
    <property type="evidence" value="ECO:0007669"/>
    <property type="project" value="TreeGrafter"/>
</dbReference>
<keyword evidence="3" id="KW-1185">Reference proteome</keyword>
<accession>A0A090AAK6</accession>
<dbReference type="HOGENOM" id="CLU_083287_27_3_6"/>
<dbReference type="PANTHER" id="PTHR33164">
    <property type="entry name" value="TRANSCRIPTIONAL REGULATOR, MARR FAMILY"/>
    <property type="match status" value="1"/>
</dbReference>
<dbReference type="Proteomes" id="UP000031623">
    <property type="component" value="Chromosome"/>
</dbReference>
<dbReference type="PROSITE" id="PS50995">
    <property type="entry name" value="HTH_MARR_2"/>
    <property type="match status" value="1"/>
</dbReference>
<feature type="domain" description="HTH marR-type" evidence="1">
    <location>
        <begin position="1"/>
        <end position="159"/>
    </location>
</feature>
<evidence type="ECO:0000313" key="2">
    <source>
        <dbReference type="EMBL" id="BAP54528.1"/>
    </source>
</evidence>
<dbReference type="GO" id="GO:0003700">
    <property type="term" value="F:DNA-binding transcription factor activity"/>
    <property type="evidence" value="ECO:0007669"/>
    <property type="project" value="InterPro"/>
</dbReference>